<evidence type="ECO:0000256" key="1">
    <source>
        <dbReference type="ARBA" id="ARBA00022801"/>
    </source>
</evidence>
<dbReference type="PANTHER" id="PTHR43329">
    <property type="entry name" value="EPOXIDE HYDROLASE"/>
    <property type="match status" value="1"/>
</dbReference>
<dbReference type="PRINTS" id="PR00111">
    <property type="entry name" value="ABHYDROLASE"/>
</dbReference>
<accession>J2ZEZ5</accession>
<proteinExistence type="predicted"/>
<dbReference type="Proteomes" id="UP000007813">
    <property type="component" value="Unassembled WGS sequence"/>
</dbReference>
<comment type="caution">
    <text evidence="3">The sequence shown here is derived from an EMBL/GenBank/DDBJ whole genome shotgun (WGS) entry which is preliminary data.</text>
</comment>
<dbReference type="PATRIC" id="fig|1210908.3.peg.2558"/>
<reference evidence="3 4" key="1">
    <citation type="journal article" date="2012" name="J. Bacteriol.">
        <title>Draft Genome Sequence of the Extremely Halophilic Archaeon Halogranum salarium B-1T.</title>
        <authorList>
            <person name="Kim K.K."/>
            <person name="Lee K.C."/>
            <person name="Lee J.S."/>
        </authorList>
    </citation>
    <scope>NUCLEOTIDE SEQUENCE [LARGE SCALE GENOMIC DNA]</scope>
    <source>
        <strain evidence="3 4">B-1</strain>
    </source>
</reference>
<dbReference type="InterPro" id="IPR029058">
    <property type="entry name" value="AB_hydrolase_fold"/>
</dbReference>
<dbReference type="eggNOG" id="arCOG01648">
    <property type="taxonomic scope" value="Archaea"/>
</dbReference>
<feature type="domain" description="AB hydrolase-1" evidence="2">
    <location>
        <begin position="62"/>
        <end position="307"/>
    </location>
</feature>
<dbReference type="Gene3D" id="3.40.50.1820">
    <property type="entry name" value="alpha/beta hydrolase"/>
    <property type="match status" value="1"/>
</dbReference>
<gene>
    <name evidence="3" type="ORF">HSB1_26710</name>
</gene>
<organism evidence="3 4">
    <name type="scientific">Halogranum salarium B-1</name>
    <dbReference type="NCBI Taxonomy" id="1210908"/>
    <lineage>
        <taxon>Archaea</taxon>
        <taxon>Methanobacteriati</taxon>
        <taxon>Methanobacteriota</taxon>
        <taxon>Stenosarchaea group</taxon>
        <taxon>Halobacteria</taxon>
        <taxon>Halobacteriales</taxon>
        <taxon>Haloferacaceae</taxon>
    </lineage>
</organism>
<dbReference type="InterPro" id="IPR000639">
    <property type="entry name" value="Epox_hydrolase-like"/>
</dbReference>
<dbReference type="PRINTS" id="PR00412">
    <property type="entry name" value="EPOXHYDRLASE"/>
</dbReference>
<keyword evidence="1 3" id="KW-0378">Hydrolase</keyword>
<dbReference type="AlphaFoldDB" id="J2ZEZ5"/>
<evidence type="ECO:0000259" key="2">
    <source>
        <dbReference type="Pfam" id="PF00561"/>
    </source>
</evidence>
<dbReference type="EMBL" id="ALJD01000006">
    <property type="protein sequence ID" value="EJN59250.1"/>
    <property type="molecule type" value="Genomic_DNA"/>
</dbReference>
<evidence type="ECO:0000313" key="4">
    <source>
        <dbReference type="Proteomes" id="UP000007813"/>
    </source>
</evidence>
<dbReference type="GO" id="GO:0016787">
    <property type="term" value="F:hydrolase activity"/>
    <property type="evidence" value="ECO:0007669"/>
    <property type="project" value="UniProtKB-KW"/>
</dbReference>
<name>J2ZEZ5_9EURY</name>
<protein>
    <submittedName>
        <fullName evidence="3">Alpha/beta hydrolase fold protein</fullName>
    </submittedName>
</protein>
<dbReference type="SUPFAM" id="SSF53474">
    <property type="entry name" value="alpha/beta-Hydrolases"/>
    <property type="match status" value="1"/>
</dbReference>
<evidence type="ECO:0000313" key="3">
    <source>
        <dbReference type="EMBL" id="EJN59250.1"/>
    </source>
</evidence>
<sequence length="320" mass="36943">MRRFGPIETRAIANTDECALIAMNVESGTPEGFPAQEPGESVYVETNGVRLHTVQAGPEDGPLVVLLHGFPEFWYSWHDQLRPLTNAGYRVVVPDQRGYNLSDKPKSIGAYDLDTLARDVVGLIDETEAEKAYLVGHDWGAMVAWWVALHYPDRVEKLCTINVPHPHVLGRSLRRHWDQKLRSWYVVFFQLPLLPELVSRFHGWDMLVRTMRRTSLPGTFTVADFERYREAWGQPGAFRSMLNWYRAMVRSRPRPKEMRVTVPTLVVWGARDKFLRKSMARESVNLCDDGRLMLCEDATHWVHHEEPVRVSDALVEFFDE</sequence>
<dbReference type="Pfam" id="PF00561">
    <property type="entry name" value="Abhydrolase_1"/>
    <property type="match status" value="1"/>
</dbReference>
<dbReference type="InterPro" id="IPR000073">
    <property type="entry name" value="AB_hydrolase_1"/>
</dbReference>